<dbReference type="KEGG" id="mas:Mahau_2843"/>
<dbReference type="InterPro" id="IPR021229">
    <property type="entry name" value="DUF2800"/>
</dbReference>
<dbReference type="AlphaFoldDB" id="F4A0A7"/>
<dbReference type="Pfam" id="PF10926">
    <property type="entry name" value="DUF2800"/>
    <property type="match status" value="1"/>
</dbReference>
<reference evidence="2 3" key="2">
    <citation type="journal article" date="2011" name="Stand. Genomic Sci.">
        <title>Complete genome sequence of Mahella australiensis type strain (50-1 BON).</title>
        <authorList>
            <person name="Sikorski J."/>
            <person name="Teshima H."/>
            <person name="Nolan M."/>
            <person name="Lucas S."/>
            <person name="Hammon N."/>
            <person name="Deshpande S."/>
            <person name="Cheng J.F."/>
            <person name="Pitluck S."/>
            <person name="Liolios K."/>
            <person name="Pagani I."/>
            <person name="Ivanova N."/>
            <person name="Huntemann M."/>
            <person name="Mavromatis K."/>
            <person name="Ovchinikova G."/>
            <person name="Pati A."/>
            <person name="Tapia R."/>
            <person name="Han C."/>
            <person name="Goodwin L."/>
            <person name="Chen A."/>
            <person name="Palaniappan K."/>
            <person name="Land M."/>
            <person name="Hauser L."/>
            <person name="Ngatchou-Djao O.D."/>
            <person name="Rohde M."/>
            <person name="Pukall R."/>
            <person name="Spring S."/>
            <person name="Abt B."/>
            <person name="Goker M."/>
            <person name="Detter J.C."/>
            <person name="Woyke T."/>
            <person name="Bristow J."/>
            <person name="Markowitz V."/>
            <person name="Hugenholtz P."/>
            <person name="Eisen J.A."/>
            <person name="Kyrpides N.C."/>
            <person name="Klenk H.P."/>
            <person name="Lapidus A."/>
        </authorList>
    </citation>
    <scope>NUCLEOTIDE SEQUENCE [LARGE SCALE GENOMIC DNA]</scope>
    <source>
        <strain evidence="3">DSM 15567 / CIP 107919 / 50-1 BON</strain>
    </source>
</reference>
<dbReference type="EMBL" id="CP002360">
    <property type="protein sequence ID" value="AEE97968.1"/>
    <property type="molecule type" value="Genomic_DNA"/>
</dbReference>
<dbReference type="HOGENOM" id="CLU_043122_1_1_9"/>
<keyword evidence="1" id="KW-0378">Hydrolase</keyword>
<dbReference type="eggNOG" id="COG2887">
    <property type="taxonomic scope" value="Bacteria"/>
</dbReference>
<gene>
    <name evidence="2" type="ordered locus">Mahau_2843</name>
</gene>
<dbReference type="Gene3D" id="3.90.320.10">
    <property type="match status" value="1"/>
</dbReference>
<protein>
    <recommendedName>
        <fullName evidence="4">DUF2800 domain-containing protein</fullName>
    </recommendedName>
</protein>
<dbReference type="Proteomes" id="UP000008457">
    <property type="component" value="Chromosome"/>
</dbReference>
<name>F4A0A7_MAHA5</name>
<dbReference type="RefSeq" id="WP_013782379.1">
    <property type="nucleotide sequence ID" value="NC_015520.1"/>
</dbReference>
<evidence type="ECO:0000313" key="2">
    <source>
        <dbReference type="EMBL" id="AEE97968.1"/>
    </source>
</evidence>
<dbReference type="OrthoDB" id="9766061at2"/>
<keyword evidence="3" id="KW-1185">Reference proteome</keyword>
<dbReference type="GO" id="GO:0016787">
    <property type="term" value="F:hydrolase activity"/>
    <property type="evidence" value="ECO:0007669"/>
    <property type="project" value="UniProtKB-KW"/>
</dbReference>
<dbReference type="InterPro" id="IPR011604">
    <property type="entry name" value="PDDEXK-like_dom_sf"/>
</dbReference>
<evidence type="ECO:0000313" key="3">
    <source>
        <dbReference type="Proteomes" id="UP000008457"/>
    </source>
</evidence>
<proteinExistence type="predicted"/>
<dbReference type="STRING" id="697281.Mahau_2843"/>
<sequence length="378" mass="41669">MSEHAILSASSAHRWLACTPSARLELEFDDNSGAAADEGTAAHALAEHKLRKALKMRSKKPVSKYDSDEMDAHTDDYVSFVLEQIALAKQRCSDPLVLIEQKLDFSKYVKDGFGTGDCVIIADGTLHIVDFKYGQGVLVEAEDNPQMKLYALGALELFDGIYDIGKVSMTIFQPRRENVSTYTVSKELLYQWAEEVLKPTAALAYEGGGEYVPGEHCRFCKAAVKCRARAESKMKLAAFEFALPPLLSDEEISEILASIGDLTSWANEIIAYATDAAVNRGKQWPGFKVVEGRSNRKYSDEGAVAAAAKAAGYRDIYRQSLITITEMEKLMGKSKFNEVLGGLIIKPLSKPTLVPLSDKRPPMNISNAKIDFMEECKS</sequence>
<evidence type="ECO:0000256" key="1">
    <source>
        <dbReference type="ARBA" id="ARBA00022801"/>
    </source>
</evidence>
<reference evidence="3" key="1">
    <citation type="submission" date="2010-11" db="EMBL/GenBank/DDBJ databases">
        <title>The complete genome of Mahella australiensis DSM 15567.</title>
        <authorList>
            <consortium name="US DOE Joint Genome Institute (JGI-PGF)"/>
            <person name="Lucas S."/>
            <person name="Copeland A."/>
            <person name="Lapidus A."/>
            <person name="Bruce D."/>
            <person name="Goodwin L."/>
            <person name="Pitluck S."/>
            <person name="Kyrpides N."/>
            <person name="Mavromatis K."/>
            <person name="Pagani I."/>
            <person name="Ivanova N."/>
            <person name="Teshima H."/>
            <person name="Brettin T."/>
            <person name="Detter J.C."/>
            <person name="Han C."/>
            <person name="Tapia R."/>
            <person name="Land M."/>
            <person name="Hauser L."/>
            <person name="Markowitz V."/>
            <person name="Cheng J.-F."/>
            <person name="Hugenholtz P."/>
            <person name="Woyke T."/>
            <person name="Wu D."/>
            <person name="Spring S."/>
            <person name="Pukall R."/>
            <person name="Steenblock K."/>
            <person name="Schneider S."/>
            <person name="Klenk H.-P."/>
            <person name="Eisen J.A."/>
        </authorList>
    </citation>
    <scope>NUCLEOTIDE SEQUENCE [LARGE SCALE GENOMIC DNA]</scope>
    <source>
        <strain evidence="3">DSM 15567 / CIP 107919 / 50-1 BON</strain>
    </source>
</reference>
<evidence type="ECO:0008006" key="4">
    <source>
        <dbReference type="Google" id="ProtNLM"/>
    </source>
</evidence>
<organism evidence="2 3">
    <name type="scientific">Mahella australiensis (strain DSM 15567 / CIP 107919 / 50-1 BON)</name>
    <dbReference type="NCBI Taxonomy" id="697281"/>
    <lineage>
        <taxon>Bacteria</taxon>
        <taxon>Bacillati</taxon>
        <taxon>Bacillota</taxon>
        <taxon>Clostridia</taxon>
        <taxon>Thermoanaerobacterales</taxon>
        <taxon>Thermoanaerobacterales Family IV. Incertae Sedis</taxon>
        <taxon>Mahella</taxon>
    </lineage>
</organism>
<accession>F4A0A7</accession>